<proteinExistence type="predicted"/>
<dbReference type="Proteomes" id="UP000054549">
    <property type="component" value="Unassembled WGS sequence"/>
</dbReference>
<reference evidence="1 2" key="1">
    <citation type="submission" date="2014-04" db="EMBL/GenBank/DDBJ databases">
        <title>Evolutionary Origins and Diversification of the Mycorrhizal Mutualists.</title>
        <authorList>
            <consortium name="DOE Joint Genome Institute"/>
            <consortium name="Mycorrhizal Genomics Consortium"/>
            <person name="Kohler A."/>
            <person name="Kuo A."/>
            <person name="Nagy L.G."/>
            <person name="Floudas D."/>
            <person name="Copeland A."/>
            <person name="Barry K.W."/>
            <person name="Cichocki N."/>
            <person name="Veneault-Fourrey C."/>
            <person name="LaButti K."/>
            <person name="Lindquist E.A."/>
            <person name="Lipzen A."/>
            <person name="Lundell T."/>
            <person name="Morin E."/>
            <person name="Murat C."/>
            <person name="Riley R."/>
            <person name="Ohm R."/>
            <person name="Sun H."/>
            <person name="Tunlid A."/>
            <person name="Henrissat B."/>
            <person name="Grigoriev I.V."/>
            <person name="Hibbett D.S."/>
            <person name="Martin F."/>
        </authorList>
    </citation>
    <scope>NUCLEOTIDE SEQUENCE [LARGE SCALE GENOMIC DNA]</scope>
    <source>
        <strain evidence="1 2">Koide BX008</strain>
    </source>
</reference>
<evidence type="ECO:0000313" key="1">
    <source>
        <dbReference type="EMBL" id="KIL62894.1"/>
    </source>
</evidence>
<protein>
    <submittedName>
        <fullName evidence="1">Uncharacterized protein</fullName>
    </submittedName>
</protein>
<sequence length="76" mass="8592">MPDKVATTSSRFVHIPSQEKCSQPSTTTARISTILFPFSIVLATPQPLVTTSQKWKRSMKQVKTDALSHHCRCYQQ</sequence>
<dbReference type="AlphaFoldDB" id="A0A0C2T8E0"/>
<keyword evidence="2" id="KW-1185">Reference proteome</keyword>
<organism evidence="1 2">
    <name type="scientific">Amanita muscaria (strain Koide BX008)</name>
    <dbReference type="NCBI Taxonomy" id="946122"/>
    <lineage>
        <taxon>Eukaryota</taxon>
        <taxon>Fungi</taxon>
        <taxon>Dikarya</taxon>
        <taxon>Basidiomycota</taxon>
        <taxon>Agaricomycotina</taxon>
        <taxon>Agaricomycetes</taxon>
        <taxon>Agaricomycetidae</taxon>
        <taxon>Agaricales</taxon>
        <taxon>Pluteineae</taxon>
        <taxon>Amanitaceae</taxon>
        <taxon>Amanita</taxon>
    </lineage>
</organism>
<dbReference type="HOGENOM" id="CLU_2653996_0_0_1"/>
<gene>
    <name evidence="1" type="ORF">M378DRAFT_165172</name>
</gene>
<dbReference type="InParanoid" id="A0A0C2T8E0"/>
<evidence type="ECO:0000313" key="2">
    <source>
        <dbReference type="Proteomes" id="UP000054549"/>
    </source>
</evidence>
<dbReference type="EMBL" id="KN818265">
    <property type="protein sequence ID" value="KIL62894.1"/>
    <property type="molecule type" value="Genomic_DNA"/>
</dbReference>
<name>A0A0C2T8E0_AMAMK</name>
<accession>A0A0C2T8E0</accession>